<dbReference type="KEGG" id="pacp:FAZ97_25760"/>
<dbReference type="Gene3D" id="3.90.79.10">
    <property type="entry name" value="Nucleoside Triphosphate Pyrophosphohydrolase"/>
    <property type="match status" value="1"/>
</dbReference>
<comment type="similarity">
    <text evidence="1">Belongs to the non-flavoprotein flavin reductase family.</text>
</comment>
<evidence type="ECO:0000313" key="4">
    <source>
        <dbReference type="EMBL" id="QGZ58405.1"/>
    </source>
</evidence>
<evidence type="ECO:0000256" key="1">
    <source>
        <dbReference type="ARBA" id="ARBA00008898"/>
    </source>
</evidence>
<dbReference type="PANTHER" id="PTHR30466:SF11">
    <property type="entry name" value="FLAVIN-DEPENDENT MONOOXYGENASE, REDUCTASE SUBUNIT HSAB"/>
    <property type="match status" value="1"/>
</dbReference>
<accession>A0A7Z2GBB7</accession>
<dbReference type="EMBL" id="CP046911">
    <property type="protein sequence ID" value="QGZ58405.1"/>
    <property type="molecule type" value="Genomic_DNA"/>
</dbReference>
<dbReference type="InterPro" id="IPR050268">
    <property type="entry name" value="NADH-dep_flavin_reductase"/>
</dbReference>
<dbReference type="SMART" id="SM00903">
    <property type="entry name" value="Flavin_Reduct"/>
    <property type="match status" value="1"/>
</dbReference>
<dbReference type="PANTHER" id="PTHR30466">
    <property type="entry name" value="FLAVIN REDUCTASE"/>
    <property type="match status" value="1"/>
</dbReference>
<sequence>MSQETSQLASQQASQLREAAKINTRELRDAFGAFMTGVTIVTTASDDGKPLGFTANSFSSVSLDPALLLVSIAKTSSNYQTFSTAGHFAINILAEGQKDLSNTFARPSDDRFANVSWQLSANRNPLINDVSAWFDCTTHAVIDAGDHALIVGKVEAFHSAGFAGLGYYRGGYFTPAKISAEVIAGPKVIVSAIIAREDKVLLVKTPDGKWALPSKEIGKEGADKALAEIFARYQPDASASFIYSVYNNTETHYQYISFLCSAPDELATAGDTSGQFISLEDVETQAFQDSALASMLQRYRKESELKSYGMYFGDHSNGTVRPLHS</sequence>
<name>A0A7Z2GBB7_9BURK</name>
<keyword evidence="2" id="KW-0560">Oxidoreductase</keyword>
<evidence type="ECO:0000259" key="3">
    <source>
        <dbReference type="SMART" id="SM00903"/>
    </source>
</evidence>
<dbReference type="Pfam" id="PF01613">
    <property type="entry name" value="Flavin_Reduct"/>
    <property type="match status" value="1"/>
</dbReference>
<reference evidence="4 5" key="1">
    <citation type="submission" date="2019-12" db="EMBL/GenBank/DDBJ databases">
        <title>Paraburkholderia acidiphila 7Q-K02 sp. nov and Paraburkholderia acidisoli DHF22 sp. nov., two strains isolated from forest soil.</title>
        <authorList>
            <person name="Gao Z."/>
            <person name="Qiu L."/>
        </authorList>
    </citation>
    <scope>NUCLEOTIDE SEQUENCE [LARGE SCALE GENOMIC DNA]</scope>
    <source>
        <strain evidence="4 5">7Q-K02</strain>
    </source>
</reference>
<evidence type="ECO:0000256" key="2">
    <source>
        <dbReference type="ARBA" id="ARBA00023002"/>
    </source>
</evidence>
<dbReference type="RefSeq" id="WP_158761340.1">
    <property type="nucleotide sequence ID" value="NZ_CP046911.1"/>
</dbReference>
<proteinExistence type="inferred from homology"/>
<dbReference type="AlphaFoldDB" id="A0A7Z2GBB7"/>
<gene>
    <name evidence="4" type="ORF">FAZ97_25760</name>
</gene>
<dbReference type="InterPro" id="IPR012349">
    <property type="entry name" value="Split_barrel_FMN-bd"/>
</dbReference>
<feature type="domain" description="Flavin reductase like" evidence="3">
    <location>
        <begin position="31"/>
        <end position="174"/>
    </location>
</feature>
<organism evidence="4 5">
    <name type="scientific">Paraburkholderia acidiphila</name>
    <dbReference type="NCBI Taxonomy" id="2571747"/>
    <lineage>
        <taxon>Bacteria</taxon>
        <taxon>Pseudomonadati</taxon>
        <taxon>Pseudomonadota</taxon>
        <taxon>Betaproteobacteria</taxon>
        <taxon>Burkholderiales</taxon>
        <taxon>Burkholderiaceae</taxon>
        <taxon>Paraburkholderia</taxon>
    </lineage>
</organism>
<dbReference type="OrthoDB" id="9792858at2"/>
<keyword evidence="5" id="KW-1185">Reference proteome</keyword>
<dbReference type="InterPro" id="IPR002563">
    <property type="entry name" value="Flavin_Rdtase-like_dom"/>
</dbReference>
<dbReference type="Gene3D" id="2.30.110.10">
    <property type="entry name" value="Electron Transport, Fmn-binding Protein, Chain A"/>
    <property type="match status" value="1"/>
</dbReference>
<dbReference type="GO" id="GO:0042602">
    <property type="term" value="F:riboflavin reductase (NADPH) activity"/>
    <property type="evidence" value="ECO:0007669"/>
    <property type="project" value="TreeGrafter"/>
</dbReference>
<evidence type="ECO:0000313" key="5">
    <source>
        <dbReference type="Proteomes" id="UP000434209"/>
    </source>
</evidence>
<protein>
    <submittedName>
        <fullName evidence="4">Flavin reductase</fullName>
    </submittedName>
</protein>
<dbReference type="GO" id="GO:0010181">
    <property type="term" value="F:FMN binding"/>
    <property type="evidence" value="ECO:0007669"/>
    <property type="project" value="InterPro"/>
</dbReference>
<dbReference type="SUPFAM" id="SSF50475">
    <property type="entry name" value="FMN-binding split barrel"/>
    <property type="match status" value="1"/>
</dbReference>
<dbReference type="Proteomes" id="UP000434209">
    <property type="component" value="Chromosome 3"/>
</dbReference>